<dbReference type="SUPFAM" id="SSF55394">
    <property type="entry name" value="Bactericidal permeability-increasing protein, BPI"/>
    <property type="match status" value="1"/>
</dbReference>
<dbReference type="InterPro" id="IPR017943">
    <property type="entry name" value="Bactericidal_perm-incr_a/b_dom"/>
</dbReference>
<gene>
    <name evidence="2" type="ORF">PECUL_23A028203</name>
</gene>
<reference evidence="2" key="1">
    <citation type="submission" date="2022-03" db="EMBL/GenBank/DDBJ databases">
        <authorList>
            <person name="Alioto T."/>
            <person name="Alioto T."/>
            <person name="Gomez Garrido J."/>
        </authorList>
    </citation>
    <scope>NUCLEOTIDE SEQUENCE</scope>
</reference>
<evidence type="ECO:0000313" key="2">
    <source>
        <dbReference type="EMBL" id="CAH2302313.1"/>
    </source>
</evidence>
<dbReference type="PANTHER" id="PTHR46019:SF10">
    <property type="entry name" value="BPI FOLD-CONTAINING FAMILY B MEMBER 2"/>
    <property type="match status" value="1"/>
</dbReference>
<evidence type="ECO:0000259" key="1">
    <source>
        <dbReference type="Pfam" id="PF26215"/>
    </source>
</evidence>
<feature type="domain" description="Helix-turn-helix" evidence="1">
    <location>
        <begin position="51"/>
        <end position="107"/>
    </location>
</feature>
<protein>
    <submittedName>
        <fullName evidence="2">BPI fold-containing family B member 2</fullName>
    </submittedName>
</protein>
<organism evidence="2 3">
    <name type="scientific">Pelobates cultripes</name>
    <name type="common">Western spadefoot toad</name>
    <dbReference type="NCBI Taxonomy" id="61616"/>
    <lineage>
        <taxon>Eukaryota</taxon>
        <taxon>Metazoa</taxon>
        <taxon>Chordata</taxon>
        <taxon>Craniata</taxon>
        <taxon>Vertebrata</taxon>
        <taxon>Euteleostomi</taxon>
        <taxon>Amphibia</taxon>
        <taxon>Batrachia</taxon>
        <taxon>Anura</taxon>
        <taxon>Pelobatoidea</taxon>
        <taxon>Pelobatidae</taxon>
        <taxon>Pelobates</taxon>
    </lineage>
</organism>
<dbReference type="Proteomes" id="UP001295444">
    <property type="component" value="Chromosome 06"/>
</dbReference>
<name>A0AAD1SJQ2_PELCU</name>
<dbReference type="Pfam" id="PF26215">
    <property type="entry name" value="HTH_animal"/>
    <property type="match status" value="1"/>
</dbReference>
<evidence type="ECO:0000313" key="3">
    <source>
        <dbReference type="Proteomes" id="UP001295444"/>
    </source>
</evidence>
<dbReference type="GO" id="GO:0008289">
    <property type="term" value="F:lipid binding"/>
    <property type="evidence" value="ECO:0007669"/>
    <property type="project" value="InterPro"/>
</dbReference>
<dbReference type="InterPro" id="IPR058912">
    <property type="entry name" value="HTH_animal"/>
</dbReference>
<dbReference type="Gene3D" id="3.15.20.10">
    <property type="entry name" value="Bactericidal permeability-increasing protein, domain 2"/>
    <property type="match status" value="2"/>
</dbReference>
<keyword evidence="3" id="KW-1185">Reference proteome</keyword>
<dbReference type="InterPro" id="IPR051660">
    <property type="entry name" value="BPI_fold-BPI/LBP"/>
</dbReference>
<sequence length="358" mass="40882">MIEELNNLNSTIKFTLTYSPDKIQFLDVEIFRKDRNIGHRLFRKPSDRNTLLHANSAHPKALKESLPISQYLRVYRNNSEESTCKTQLEDMTRSFVERGYTYKVLQECQIKAENIYRGISTKQLQNLPRITIPLSYHTESQRFSHRIKGITPISEDMELQYTVENPPVVTDDYMDMEMNAEYTVHEQVIKLPTGDQEFTLPPGAGSQDSMVNMGFSQDFFISLFIAFQNSGGFNLNIPSTYISRKYPQSLPVKIKIVLSKTPIVSFQSNQLIVQITPSVEMSVMLPNAKCQHLLTVNVPSMLSGYLRTLFVKAYLLQINEALSIGVSLPSLPNVQLIHQVIDVKENYAVMSCDLQNIN</sequence>
<accession>A0AAD1SJQ2</accession>
<dbReference type="EMBL" id="OW240917">
    <property type="protein sequence ID" value="CAH2302313.1"/>
    <property type="molecule type" value="Genomic_DNA"/>
</dbReference>
<proteinExistence type="predicted"/>
<dbReference type="AlphaFoldDB" id="A0AAD1SJQ2"/>
<dbReference type="PANTHER" id="PTHR46019">
    <property type="entry name" value="BPI FOLD-CONTAINING FAMILY B MEMBER 4-RELATED"/>
    <property type="match status" value="1"/>
</dbReference>